<organism evidence="2 3">
    <name type="scientific">Adineta steineri</name>
    <dbReference type="NCBI Taxonomy" id="433720"/>
    <lineage>
        <taxon>Eukaryota</taxon>
        <taxon>Metazoa</taxon>
        <taxon>Spiralia</taxon>
        <taxon>Gnathifera</taxon>
        <taxon>Rotifera</taxon>
        <taxon>Eurotatoria</taxon>
        <taxon>Bdelloidea</taxon>
        <taxon>Adinetida</taxon>
        <taxon>Adinetidae</taxon>
        <taxon>Adineta</taxon>
    </lineage>
</organism>
<accession>A0A820HFZ0</accession>
<comment type="caution">
    <text evidence="2">The sequence shown here is derived from an EMBL/GenBank/DDBJ whole genome shotgun (WGS) entry which is preliminary data.</text>
</comment>
<sequence>MWSTFVWCLIGIVIVSNPLLAKHKSLTDIHTVLPSTIPDTEYEQVIAERYLFAPFANESTAWVTLSDIHSVWQAVSLPQYHSQAAEGVWLLGQTTTKTQRTEFVNTTLHMFWMSLSANGTLVTLTGIDVNSNTSRLIVSHNANTTRTYTAALISLDRIQLILCNRSDATSCNMIQIIYFPPVLANISKIAGGIFVEDLGHGARNDRQCFFGTDTKLWIHSYGTDNEGWRFEHITGLIDAPITSLVYNDVQDQLWVGQDTGITFLLPVVMSTGRLHWYFSRLAGQISNPGSYIGHLPLANITVLGVSHSTVSDSRVWLGSIYGVMRFNSNDSDMNAWRVFNSARSMPNR</sequence>
<evidence type="ECO:0000313" key="3">
    <source>
        <dbReference type="Proteomes" id="UP000663844"/>
    </source>
</evidence>
<evidence type="ECO:0000313" key="2">
    <source>
        <dbReference type="EMBL" id="CAF4292801.1"/>
    </source>
</evidence>
<feature type="chain" id="PRO_5032944205" evidence="1">
    <location>
        <begin position="22"/>
        <end position="348"/>
    </location>
</feature>
<reference evidence="2" key="1">
    <citation type="submission" date="2021-02" db="EMBL/GenBank/DDBJ databases">
        <authorList>
            <person name="Nowell W R."/>
        </authorList>
    </citation>
    <scope>NUCLEOTIDE SEQUENCE</scope>
</reference>
<name>A0A820HFZ0_9BILA</name>
<feature type="non-terminal residue" evidence="2">
    <location>
        <position position="1"/>
    </location>
</feature>
<gene>
    <name evidence="2" type="ORF">OXD698_LOCUS45667</name>
</gene>
<dbReference type="AlphaFoldDB" id="A0A820HFZ0"/>
<evidence type="ECO:0000256" key="1">
    <source>
        <dbReference type="SAM" id="SignalP"/>
    </source>
</evidence>
<keyword evidence="1" id="KW-0732">Signal</keyword>
<feature type="signal peptide" evidence="1">
    <location>
        <begin position="1"/>
        <end position="21"/>
    </location>
</feature>
<dbReference type="Proteomes" id="UP000663844">
    <property type="component" value="Unassembled WGS sequence"/>
</dbReference>
<dbReference type="EMBL" id="CAJOAZ010015404">
    <property type="protein sequence ID" value="CAF4292801.1"/>
    <property type="molecule type" value="Genomic_DNA"/>
</dbReference>
<protein>
    <submittedName>
        <fullName evidence="2">Uncharacterized protein</fullName>
    </submittedName>
</protein>
<proteinExistence type="predicted"/>